<evidence type="ECO:0000313" key="3">
    <source>
        <dbReference type="Proteomes" id="UP000250222"/>
    </source>
</evidence>
<gene>
    <name evidence="2" type="ORF">SAMN05216184_11519</name>
</gene>
<keyword evidence="1" id="KW-1133">Transmembrane helix</keyword>
<evidence type="ECO:0000256" key="1">
    <source>
        <dbReference type="SAM" id="Phobius"/>
    </source>
</evidence>
<dbReference type="RefSeq" id="WP_258369581.1">
    <property type="nucleotide sequence ID" value="NZ_QKLZ01000015.1"/>
</dbReference>
<protein>
    <submittedName>
        <fullName evidence="2">Uncharacterized protein</fullName>
    </submittedName>
</protein>
<feature type="transmembrane region" description="Helical" evidence="1">
    <location>
        <begin position="20"/>
        <end position="45"/>
    </location>
</feature>
<dbReference type="Proteomes" id="UP000250222">
    <property type="component" value="Unassembled WGS sequence"/>
</dbReference>
<dbReference type="AlphaFoldDB" id="A0A2Y9C0F6"/>
<name>A0A2Y9C0F6_9MICO</name>
<keyword evidence="1" id="KW-0812">Transmembrane</keyword>
<feature type="transmembrane region" description="Helical" evidence="1">
    <location>
        <begin position="57"/>
        <end position="81"/>
    </location>
</feature>
<accession>A0A2Y9C0F6</accession>
<evidence type="ECO:0000313" key="2">
    <source>
        <dbReference type="EMBL" id="SSA46092.1"/>
    </source>
</evidence>
<keyword evidence="3" id="KW-1185">Reference proteome</keyword>
<reference evidence="2 3" key="1">
    <citation type="submission" date="2016-10" db="EMBL/GenBank/DDBJ databases">
        <authorList>
            <person name="Cai Z."/>
        </authorList>
    </citation>
    <scope>NUCLEOTIDE SEQUENCE [LARGE SCALE GENOMIC DNA]</scope>
    <source>
        <strain evidence="2 3">CGMCC 1.10826</strain>
    </source>
</reference>
<dbReference type="EMBL" id="UETB01000015">
    <property type="protein sequence ID" value="SSA46092.1"/>
    <property type="molecule type" value="Genomic_DNA"/>
</dbReference>
<keyword evidence="1" id="KW-0472">Membrane</keyword>
<proteinExistence type="predicted"/>
<organism evidence="2 3">
    <name type="scientific">Georgenia satyanarayanai</name>
    <dbReference type="NCBI Taxonomy" id="860221"/>
    <lineage>
        <taxon>Bacteria</taxon>
        <taxon>Bacillati</taxon>
        <taxon>Actinomycetota</taxon>
        <taxon>Actinomycetes</taxon>
        <taxon>Micrococcales</taxon>
        <taxon>Bogoriellaceae</taxon>
        <taxon>Georgenia</taxon>
    </lineage>
</organism>
<sequence>MITGTVGGVVGLAPHLLHHAGPLVGTALVAGAGGTALFGLLGLVASVPMLVKLKGRFASWWAPVIALALFGGMFALSSFVIGPQISASFEPAAPEVTDSVDHDVHHEP</sequence>